<dbReference type="FunFam" id="2.30.29.30:FF:000515">
    <property type="entry name" value="AT4g11790/T5C23_220"/>
    <property type="match status" value="1"/>
</dbReference>
<evidence type="ECO:0000256" key="5">
    <source>
        <dbReference type="SAM" id="MobiDB-lite"/>
    </source>
</evidence>
<keyword evidence="2" id="KW-0509">mRNA transport</keyword>
<evidence type="ECO:0000259" key="6">
    <source>
        <dbReference type="PROSITE" id="PS50196"/>
    </source>
</evidence>
<evidence type="ECO:0000313" key="7">
    <source>
        <dbReference type="EMBL" id="RZC31170.1"/>
    </source>
</evidence>
<evidence type="ECO:0000256" key="1">
    <source>
        <dbReference type="ARBA" id="ARBA00004567"/>
    </source>
</evidence>
<feature type="compositionally biased region" description="Low complexity" evidence="5">
    <location>
        <begin position="135"/>
        <end position="148"/>
    </location>
</feature>
<keyword evidence="2" id="KW-0813">Transport</keyword>
<reference evidence="7 8" key="1">
    <citation type="submission" date="2018-09" db="EMBL/GenBank/DDBJ databases">
        <title>A high-quality reference genome of wild soybean provides a powerful tool to mine soybean genomes.</title>
        <authorList>
            <person name="Xie M."/>
            <person name="Chung C.Y.L."/>
            <person name="Li M.-W."/>
            <person name="Wong F.-L."/>
            <person name="Chan T.-F."/>
            <person name="Lam H.-M."/>
        </authorList>
    </citation>
    <scope>NUCLEOTIDE SEQUENCE [LARGE SCALE GENOMIC DNA]</scope>
    <source>
        <strain evidence="8">cv. W05</strain>
        <tissue evidence="7">Hypocotyl of etiolated seedlings</tissue>
    </source>
</reference>
<keyword evidence="4" id="KW-0653">Protein transport</keyword>
<dbReference type="Proteomes" id="UP000289340">
    <property type="component" value="Chromosome 1"/>
</dbReference>
<dbReference type="Gene3D" id="2.30.29.30">
    <property type="entry name" value="Pleckstrin-homology domain (PH domain)/Phosphotyrosine-binding domain (PTB)"/>
    <property type="match status" value="1"/>
</dbReference>
<feature type="domain" description="RanBD1" evidence="6">
    <location>
        <begin position="173"/>
        <end position="306"/>
    </location>
</feature>
<name>A0A445M6H5_GLYSO</name>
<feature type="region of interest" description="Disordered" evidence="5">
    <location>
        <begin position="133"/>
        <end position="176"/>
    </location>
</feature>
<evidence type="ECO:0000256" key="4">
    <source>
        <dbReference type="ARBA" id="ARBA00023132"/>
    </source>
</evidence>
<dbReference type="GO" id="GO:0051028">
    <property type="term" value="P:mRNA transport"/>
    <property type="evidence" value="ECO:0007669"/>
    <property type="project" value="UniProtKB-KW"/>
</dbReference>
<comment type="caution">
    <text evidence="7">The sequence shown here is derived from an EMBL/GenBank/DDBJ whole genome shotgun (WGS) entry which is preliminary data.</text>
</comment>
<dbReference type="CDD" id="cd13170">
    <property type="entry name" value="RanBD_NUP50"/>
    <property type="match status" value="1"/>
</dbReference>
<dbReference type="PANTHER" id="PTHR23138:SF141">
    <property type="entry name" value="NUCLEAR PORE COMPLEX PROTEIN NUP50"/>
    <property type="match status" value="1"/>
</dbReference>
<protein>
    <recommendedName>
        <fullName evidence="6">RanBD1 domain-containing protein</fullName>
    </recommendedName>
</protein>
<dbReference type="InterPro" id="IPR011993">
    <property type="entry name" value="PH-like_dom_sf"/>
</dbReference>
<keyword evidence="4" id="KW-0539">Nucleus</keyword>
<organism evidence="7 8">
    <name type="scientific">Glycine soja</name>
    <name type="common">Wild soybean</name>
    <dbReference type="NCBI Taxonomy" id="3848"/>
    <lineage>
        <taxon>Eukaryota</taxon>
        <taxon>Viridiplantae</taxon>
        <taxon>Streptophyta</taxon>
        <taxon>Embryophyta</taxon>
        <taxon>Tracheophyta</taxon>
        <taxon>Spermatophyta</taxon>
        <taxon>Magnoliopsida</taxon>
        <taxon>eudicotyledons</taxon>
        <taxon>Gunneridae</taxon>
        <taxon>Pentapetalae</taxon>
        <taxon>rosids</taxon>
        <taxon>fabids</taxon>
        <taxon>Fabales</taxon>
        <taxon>Fabaceae</taxon>
        <taxon>Papilionoideae</taxon>
        <taxon>50 kb inversion clade</taxon>
        <taxon>NPAAA clade</taxon>
        <taxon>indigoferoid/millettioid clade</taxon>
        <taxon>Phaseoleae</taxon>
        <taxon>Glycine</taxon>
        <taxon>Glycine subgen. Soja</taxon>
    </lineage>
</organism>
<keyword evidence="3" id="KW-0811">Translocation</keyword>
<proteinExistence type="predicted"/>
<comment type="subcellular location">
    <subcellularLocation>
        <location evidence="1">Nucleus</location>
        <location evidence="1">Nuclear pore complex</location>
    </subcellularLocation>
</comment>
<dbReference type="Gramene" id="XM_028391210.1">
    <property type="protein sequence ID" value="XP_028247011.1"/>
    <property type="gene ID" value="LOC114424355"/>
</dbReference>
<dbReference type="SMART" id="SM00160">
    <property type="entry name" value="RanBD"/>
    <property type="match status" value="1"/>
</dbReference>
<dbReference type="PANTHER" id="PTHR23138">
    <property type="entry name" value="RAN BINDING PROTEIN"/>
    <property type="match status" value="1"/>
</dbReference>
<keyword evidence="4" id="KW-0906">Nuclear pore complex</keyword>
<dbReference type="Pfam" id="PF00638">
    <property type="entry name" value="Ran_BP1"/>
    <property type="match status" value="1"/>
</dbReference>
<dbReference type="SUPFAM" id="SSF50729">
    <property type="entry name" value="PH domain-like"/>
    <property type="match status" value="1"/>
</dbReference>
<gene>
    <name evidence="7" type="ORF">D0Y65_002239</name>
</gene>
<dbReference type="InterPro" id="IPR000156">
    <property type="entry name" value="Ran_bind_dom"/>
</dbReference>
<sequence length="306" mass="33085">MKRAESSQQHVRALNTQFASWVQTQLKNHPDELWEDGVRDYLDHASSIMEKFSDVVNWLKANATKAENSAADASAAFSGKKLLPEVIINENKSSGEKTGSTPVSTATNFTSSWSPGLFSNSQGIFGIGNQSSAISNQSLSPSNQSLAPFNNNASDDVDGENELEQPSSPSVKKSEEKGVVVVHEVKCKLYVKSSDPGDKDAWKDKGMGQLSIKCKEGVSKATKESKPTIVVRNEVGKVLLNALLYPGIKTNLQKNSLVAIFHTSGNADGSGGDNDSVVARTFLIRMKTEDDRNKLASTIKEYAPMS</sequence>
<dbReference type="GO" id="GO:0015031">
    <property type="term" value="P:protein transport"/>
    <property type="evidence" value="ECO:0007669"/>
    <property type="project" value="UniProtKB-KW"/>
</dbReference>
<dbReference type="PROSITE" id="PS50196">
    <property type="entry name" value="RANBD1"/>
    <property type="match status" value="1"/>
</dbReference>
<dbReference type="SMR" id="A0A445M6H5"/>
<dbReference type="EMBL" id="QZWG01000001">
    <property type="protein sequence ID" value="RZC31170.1"/>
    <property type="molecule type" value="Genomic_DNA"/>
</dbReference>
<dbReference type="InterPro" id="IPR045255">
    <property type="entry name" value="RanBP1-like"/>
</dbReference>
<accession>A0A445M6H5</accession>
<dbReference type="AlphaFoldDB" id="A0A445M6H5"/>
<evidence type="ECO:0000256" key="3">
    <source>
        <dbReference type="ARBA" id="ARBA00023010"/>
    </source>
</evidence>
<dbReference type="GO" id="GO:0005643">
    <property type="term" value="C:nuclear pore"/>
    <property type="evidence" value="ECO:0007669"/>
    <property type="project" value="UniProtKB-SubCell"/>
</dbReference>
<keyword evidence="8" id="KW-1185">Reference proteome</keyword>
<evidence type="ECO:0000256" key="2">
    <source>
        <dbReference type="ARBA" id="ARBA00022816"/>
    </source>
</evidence>
<evidence type="ECO:0000313" key="8">
    <source>
        <dbReference type="Proteomes" id="UP000289340"/>
    </source>
</evidence>